<keyword evidence="18 33" id="KW-1133">Transmembrane helix</keyword>
<evidence type="ECO:0000256" key="4">
    <source>
        <dbReference type="ARBA" id="ARBA00004906"/>
    </source>
</evidence>
<dbReference type="PANTHER" id="PTHR11070:SF30">
    <property type="entry name" value="F-BOX DNA HELICASE 1"/>
    <property type="match status" value="1"/>
</dbReference>
<dbReference type="Gene3D" id="3.40.50.300">
    <property type="entry name" value="P-loop containing nucleotide triphosphate hydrolases"/>
    <property type="match status" value="2"/>
</dbReference>
<keyword evidence="37" id="KW-1185">Reference proteome</keyword>
<dbReference type="FunFam" id="3.90.550.10:FF:000078">
    <property type="entry name" value="glycosyltransferase 8 domain-containing protein 2"/>
    <property type="match status" value="1"/>
</dbReference>
<evidence type="ECO:0000256" key="9">
    <source>
        <dbReference type="ARBA" id="ARBA00022679"/>
    </source>
</evidence>
<sequence length="1407" mass="159900">MKALFPVFVYCISLLSSQLLALPVRDRLDFMTRLHQLKEENTIPSDVTERPNTDHVVSIDRTVLWRAILFKSPPPDPTIETEQSNETRESPKHRGRRNVHSKGHHNHHHAQLKRVGCLLASGGVGQQKGITDFFSVTGVISTSPQKGTKTPVKEEEVEVKQEPMEHLILKEETVDEENYMEGITEDMFDEDFDVGTTSVKKEEELMEVTVKKEEDEEDLVEALPDAHYGLLGVQGGQEVPKGQLQDLPEEVLREVFAHLPGDDLYRNISLVCHHWRAVAMDPQFLPWKKLYCRYRKRQNEALKEVKSILDDNQINNKDDLCLLNMVRYMSQFKHSKRVNVKDVLTCVKGHRLYAQAEACIKDRIPDMLDDEGPNPWSAMSLMLILADGVKDVLDLVALLRKSGCLLTAGGISEYLWAMATLLLAMRKNNINISNRQLITHEQQQILNHDIQNHHIVKIMAFAGTGKTTTLVKYAQQRPHMRFLYLAFNKSVAMQAQRSFPHNVECSTIHSMAFRAVGVRYKNLRKLSNNLQVFDVAWVLPKGLGGFVNAKVVTQTLHNFWASVDENVGPEHVPQEYKNTHGKTEHPDEHQKMAFAGAAQELWDQMVEQKSRKERVYNMTHDGYLKLWQLRRPQLDRYDAIFIDEAQDCTPVIMGIMLSQNCGKILVGDPHQQIYTFRGAVNALHAVPHTHIYYLTQSFRFGSEIAYVGAAILDSCKKVRQILVGGNQEGNVRGEDTQTLQHLKTGQKLPEGSVAILSRCNVTVFSEAVRLTDANPSCKIYIVGGVENFGLDKIMDLWVLMQPQDKRKNENLVIKDYFIRSFCKDKMGGFRGLKGYATASEDRELEAKLAVVEKYNKRIPELVERIYDRAQRSPVYADFILGTVHKAKGLEFDAVVVTDDFMKVPCARHNLQRVGGFNAANVPDDEWNLLYVAITRAKKALYITKTISNILTFTGEYFLRSELTTTLLGKDPSLVCSIDGCQNHITAESVLSMSKLPVRYMDSVDAGGILCLTCVEQRVGPAAFLLSPPERMLMGKNGFVEENILYCLVITLFLSLSLSVNRGLLILLILVAFALLYKKTRLQTLAKHSVLTKDATKTGVEDEKETDADIPVVICASEERIGAAMATINSVYSNSRASIFFYIVTLRDAISKIREYIEKTKLRKIKYKILEFNPMVLKGKVNPDSSRPELLHPLNFVRFYLPLLAIENHGRIIYLDDDVIVQGDIQELYNIKLKAGHAAAFASDCDLPPTHEMVRSVGMQTTYMGFLDYRKEEVRELGINPSDCSFNPGVFVADLGEWKKQKITKQLEKWMAKNVRENLYSSAMAGGVATPPMLIVFHDIYTTIDPLWHVRHLGWSPDTRYPKSFLKDARLLHWNGRFKPWNYPCVHLDLWEKWFIPDPTGKFTLVRP</sequence>
<dbReference type="PROSITE" id="PS50181">
    <property type="entry name" value="FBOX"/>
    <property type="match status" value="1"/>
</dbReference>
<keyword evidence="17" id="KW-0735">Signal-anchor</keyword>
<feature type="chain" id="PRO_5019730704" description="F-box DNA helicase 1" evidence="34">
    <location>
        <begin position="22"/>
        <end position="1407"/>
    </location>
</feature>
<dbReference type="EC" id="5.6.2.4" evidence="26"/>
<evidence type="ECO:0000256" key="12">
    <source>
        <dbReference type="ARBA" id="ARBA00022763"/>
    </source>
</evidence>
<comment type="catalytic activity">
    <reaction evidence="27">
        <text>ATP + H2O = ADP + phosphate + H(+)</text>
        <dbReference type="Rhea" id="RHEA:13065"/>
        <dbReference type="ChEBI" id="CHEBI:15377"/>
        <dbReference type="ChEBI" id="CHEBI:15378"/>
        <dbReference type="ChEBI" id="CHEBI:30616"/>
        <dbReference type="ChEBI" id="CHEBI:43474"/>
        <dbReference type="ChEBI" id="CHEBI:456216"/>
        <dbReference type="EC" id="5.6.2.4"/>
    </reaction>
</comment>
<comment type="similarity">
    <text evidence="6">Belongs to the helicase family. UvrD subfamily.</text>
</comment>
<keyword evidence="15 36" id="KW-0347">Helicase</keyword>
<evidence type="ECO:0000256" key="14">
    <source>
        <dbReference type="ARBA" id="ARBA00022801"/>
    </source>
</evidence>
<dbReference type="InterPro" id="IPR014016">
    <property type="entry name" value="UvrD-like_ATP-bd"/>
</dbReference>
<comment type="caution">
    <text evidence="36">The sequence shown here is derived from an EMBL/GenBank/DDBJ whole genome shotgun (WGS) entry which is preliminary data.</text>
</comment>
<dbReference type="Pfam" id="PF12937">
    <property type="entry name" value="F-box-like"/>
    <property type="match status" value="1"/>
</dbReference>
<evidence type="ECO:0000256" key="27">
    <source>
        <dbReference type="ARBA" id="ARBA00048988"/>
    </source>
</evidence>
<keyword evidence="34" id="KW-0732">Signal</keyword>
<keyword evidence="8" id="KW-0328">Glycosyltransferase</keyword>
<evidence type="ECO:0000256" key="34">
    <source>
        <dbReference type="SAM" id="SignalP"/>
    </source>
</evidence>
<dbReference type="GO" id="GO:0016787">
    <property type="term" value="F:hydrolase activity"/>
    <property type="evidence" value="ECO:0007669"/>
    <property type="project" value="UniProtKB-KW"/>
</dbReference>
<dbReference type="CDD" id="cd18786">
    <property type="entry name" value="SF1_C"/>
    <property type="match status" value="1"/>
</dbReference>
<proteinExistence type="inferred from homology"/>
<dbReference type="GO" id="GO:0016020">
    <property type="term" value="C:membrane"/>
    <property type="evidence" value="ECO:0007669"/>
    <property type="project" value="UniProtKB-SubCell"/>
</dbReference>
<dbReference type="InterPro" id="IPR000212">
    <property type="entry name" value="DNA_helicase_UvrD/REP"/>
</dbReference>
<dbReference type="SUPFAM" id="SSF53448">
    <property type="entry name" value="Nucleotide-diphospho-sugar transferases"/>
    <property type="match status" value="1"/>
</dbReference>
<dbReference type="GO" id="GO:0005524">
    <property type="term" value="F:ATP binding"/>
    <property type="evidence" value="ECO:0007669"/>
    <property type="project" value="UniProtKB-KW"/>
</dbReference>
<dbReference type="FunFam" id="1.20.1280.50:FF:000011">
    <property type="entry name" value="F-box DNA helicase 1"/>
    <property type="match status" value="1"/>
</dbReference>
<keyword evidence="13" id="KW-0833">Ubl conjugation pathway</keyword>
<dbReference type="Proteomes" id="UP000290572">
    <property type="component" value="Unassembled WGS sequence"/>
</dbReference>
<keyword evidence="22" id="KW-0234">DNA repair</keyword>
<evidence type="ECO:0000259" key="35">
    <source>
        <dbReference type="PROSITE" id="PS50181"/>
    </source>
</evidence>
<keyword evidence="16" id="KW-0067">ATP-binding</keyword>
<evidence type="ECO:0000256" key="17">
    <source>
        <dbReference type="ARBA" id="ARBA00022968"/>
    </source>
</evidence>
<accession>A0A498MDD3</accession>
<dbReference type="CDD" id="cd22095">
    <property type="entry name" value="F-box_FBXO18"/>
    <property type="match status" value="1"/>
</dbReference>
<keyword evidence="9" id="KW-0808">Transferase</keyword>
<organism evidence="36 37">
    <name type="scientific">Labeo rohita</name>
    <name type="common">Indian major carp</name>
    <name type="synonym">Cyprinus rohita</name>
    <dbReference type="NCBI Taxonomy" id="84645"/>
    <lineage>
        <taxon>Eukaryota</taxon>
        <taxon>Metazoa</taxon>
        <taxon>Chordata</taxon>
        <taxon>Craniata</taxon>
        <taxon>Vertebrata</taxon>
        <taxon>Euteleostomi</taxon>
        <taxon>Actinopterygii</taxon>
        <taxon>Neopterygii</taxon>
        <taxon>Teleostei</taxon>
        <taxon>Ostariophysi</taxon>
        <taxon>Cypriniformes</taxon>
        <taxon>Cyprinidae</taxon>
        <taxon>Labeoninae</taxon>
        <taxon>Labeonini</taxon>
        <taxon>Labeo</taxon>
    </lineage>
</organism>
<evidence type="ECO:0000256" key="33">
    <source>
        <dbReference type="SAM" id="Phobius"/>
    </source>
</evidence>
<keyword evidence="19" id="KW-0238">DNA-binding</keyword>
<dbReference type="STRING" id="84645.A0A498MDD3"/>
<dbReference type="InterPro" id="IPR029044">
    <property type="entry name" value="Nucleotide-diphossugar_trans"/>
</dbReference>
<dbReference type="GO" id="GO:0008194">
    <property type="term" value="F:UDP-glycosyltransferase activity"/>
    <property type="evidence" value="ECO:0007669"/>
    <property type="project" value="UniProtKB-ARBA"/>
</dbReference>
<keyword evidence="23" id="KW-0413">Isomerase</keyword>
<dbReference type="GO" id="GO:0043138">
    <property type="term" value="F:3'-5' DNA helicase activity"/>
    <property type="evidence" value="ECO:0007669"/>
    <property type="project" value="UniProtKB-EC"/>
</dbReference>
<evidence type="ECO:0000256" key="32">
    <source>
        <dbReference type="SAM" id="MobiDB-lite"/>
    </source>
</evidence>
<evidence type="ECO:0000256" key="16">
    <source>
        <dbReference type="ARBA" id="ARBA00022840"/>
    </source>
</evidence>
<protein>
    <recommendedName>
        <fullName evidence="28">F-box DNA helicase 1</fullName>
        <ecNumber evidence="26">5.6.2.4</ecNumber>
    </recommendedName>
    <alternativeName>
        <fullName evidence="31">DNA 3'-5' helicase 1</fullName>
    </alternativeName>
    <alternativeName>
        <fullName evidence="30">F-box only protein 18</fullName>
    </alternativeName>
    <alternativeName>
        <fullName evidence="29">Glycosyltransferase 8 domain-containing protein 2</fullName>
    </alternativeName>
</protein>
<dbReference type="Pfam" id="PF13361">
    <property type="entry name" value="UvrD_C"/>
    <property type="match status" value="1"/>
</dbReference>
<comment type="pathway">
    <text evidence="4">Protein modification; protein ubiquitination.</text>
</comment>
<dbReference type="Pfam" id="PF01501">
    <property type="entry name" value="Glyco_transf_8"/>
    <property type="match status" value="1"/>
</dbReference>
<evidence type="ECO:0000256" key="6">
    <source>
        <dbReference type="ARBA" id="ARBA00009922"/>
    </source>
</evidence>
<reference evidence="36 37" key="1">
    <citation type="submission" date="2018-03" db="EMBL/GenBank/DDBJ databases">
        <title>Draft genome sequence of Rohu Carp (Labeo rohita).</title>
        <authorList>
            <person name="Das P."/>
            <person name="Kushwaha B."/>
            <person name="Joshi C.G."/>
            <person name="Kumar D."/>
            <person name="Nagpure N.S."/>
            <person name="Sahoo L."/>
            <person name="Das S.P."/>
            <person name="Bit A."/>
            <person name="Patnaik S."/>
            <person name="Meher P.K."/>
            <person name="Jayasankar P."/>
            <person name="Koringa P.G."/>
            <person name="Patel N.V."/>
            <person name="Hinsu A.T."/>
            <person name="Kumar R."/>
            <person name="Pandey M."/>
            <person name="Agarwal S."/>
            <person name="Srivastava S."/>
            <person name="Singh M."/>
            <person name="Iquebal M.A."/>
            <person name="Jaiswal S."/>
            <person name="Angadi U.B."/>
            <person name="Kumar N."/>
            <person name="Raza M."/>
            <person name="Shah T.M."/>
            <person name="Rai A."/>
            <person name="Jena J.K."/>
        </authorList>
    </citation>
    <scope>NUCLEOTIDE SEQUENCE [LARGE SCALE GENOMIC DNA]</scope>
    <source>
        <strain evidence="36">DASCIFA01</strain>
        <tissue evidence="36">Testis</tissue>
    </source>
</reference>
<dbReference type="InterPro" id="IPR036047">
    <property type="entry name" value="F-box-like_dom_sf"/>
</dbReference>
<gene>
    <name evidence="36" type="ORF">ROHU_008767</name>
</gene>
<dbReference type="GO" id="GO:0005694">
    <property type="term" value="C:chromosome"/>
    <property type="evidence" value="ECO:0007669"/>
    <property type="project" value="UniProtKB-SubCell"/>
</dbReference>
<evidence type="ECO:0000256" key="13">
    <source>
        <dbReference type="ARBA" id="ARBA00022786"/>
    </source>
</evidence>
<dbReference type="Gene3D" id="1.20.1280.50">
    <property type="match status" value="1"/>
</dbReference>
<evidence type="ECO:0000256" key="8">
    <source>
        <dbReference type="ARBA" id="ARBA00022676"/>
    </source>
</evidence>
<dbReference type="GO" id="GO:0000724">
    <property type="term" value="P:double-strand break repair via homologous recombination"/>
    <property type="evidence" value="ECO:0007669"/>
    <property type="project" value="TreeGrafter"/>
</dbReference>
<evidence type="ECO:0000256" key="29">
    <source>
        <dbReference type="ARBA" id="ARBA00074650"/>
    </source>
</evidence>
<evidence type="ECO:0000256" key="20">
    <source>
        <dbReference type="ARBA" id="ARBA00023136"/>
    </source>
</evidence>
<feature type="region of interest" description="Disordered" evidence="32">
    <location>
        <begin position="74"/>
        <end position="111"/>
    </location>
</feature>
<evidence type="ECO:0000256" key="31">
    <source>
        <dbReference type="ARBA" id="ARBA00079567"/>
    </source>
</evidence>
<dbReference type="SUPFAM" id="SSF52540">
    <property type="entry name" value="P-loop containing nucleoside triphosphate hydrolases"/>
    <property type="match status" value="1"/>
</dbReference>
<dbReference type="InterPro" id="IPR027417">
    <property type="entry name" value="P-loop_NTPase"/>
</dbReference>
<name>A0A498MDD3_LABRO</name>
<evidence type="ECO:0000256" key="10">
    <source>
        <dbReference type="ARBA" id="ARBA00022692"/>
    </source>
</evidence>
<feature type="compositionally biased region" description="Basic residues" evidence="32">
    <location>
        <begin position="93"/>
        <end position="111"/>
    </location>
</feature>
<dbReference type="PANTHER" id="PTHR11070">
    <property type="entry name" value="UVRD / RECB / PCRA DNA HELICASE FAMILY MEMBER"/>
    <property type="match status" value="1"/>
</dbReference>
<evidence type="ECO:0000256" key="18">
    <source>
        <dbReference type="ARBA" id="ARBA00022989"/>
    </source>
</evidence>
<dbReference type="InterPro" id="IPR002495">
    <property type="entry name" value="Glyco_trans_8"/>
</dbReference>
<keyword evidence="12" id="KW-0227">DNA damage</keyword>
<evidence type="ECO:0000256" key="25">
    <source>
        <dbReference type="ARBA" id="ARBA00034617"/>
    </source>
</evidence>
<comment type="catalytic activity">
    <reaction evidence="25">
        <text>Couples ATP hydrolysis with the unwinding of duplex DNA by translocating in the 3'-5' direction.</text>
        <dbReference type="EC" id="5.6.2.4"/>
    </reaction>
</comment>
<evidence type="ECO:0000313" key="37">
    <source>
        <dbReference type="Proteomes" id="UP000290572"/>
    </source>
</evidence>
<dbReference type="SMART" id="SM00256">
    <property type="entry name" value="FBOX"/>
    <property type="match status" value="1"/>
</dbReference>
<evidence type="ECO:0000256" key="22">
    <source>
        <dbReference type="ARBA" id="ARBA00023204"/>
    </source>
</evidence>
<keyword evidence="7" id="KW-0158">Chromosome</keyword>
<evidence type="ECO:0000256" key="7">
    <source>
        <dbReference type="ARBA" id="ARBA00022454"/>
    </source>
</evidence>
<keyword evidence="21" id="KW-0325">Glycoprotein</keyword>
<feature type="domain" description="F-box" evidence="35">
    <location>
        <begin position="241"/>
        <end position="290"/>
    </location>
</feature>
<comment type="similarity">
    <text evidence="5">Belongs to the glycosyltransferase 8 family.</text>
</comment>
<evidence type="ECO:0000256" key="21">
    <source>
        <dbReference type="ARBA" id="ARBA00023180"/>
    </source>
</evidence>
<evidence type="ECO:0000256" key="26">
    <source>
        <dbReference type="ARBA" id="ARBA00034808"/>
    </source>
</evidence>
<evidence type="ECO:0000256" key="23">
    <source>
        <dbReference type="ARBA" id="ARBA00023235"/>
    </source>
</evidence>
<evidence type="ECO:0000256" key="2">
    <source>
        <dbReference type="ARBA" id="ARBA00004286"/>
    </source>
</evidence>
<dbReference type="GO" id="GO:0005634">
    <property type="term" value="C:nucleus"/>
    <property type="evidence" value="ECO:0007669"/>
    <property type="project" value="UniProtKB-SubCell"/>
</dbReference>
<dbReference type="Gene3D" id="3.90.550.10">
    <property type="entry name" value="Spore Coat Polysaccharide Biosynthesis Protein SpsA, Chain A"/>
    <property type="match status" value="1"/>
</dbReference>
<evidence type="ECO:0000256" key="5">
    <source>
        <dbReference type="ARBA" id="ARBA00006351"/>
    </source>
</evidence>
<keyword evidence="24" id="KW-0539">Nucleus</keyword>
<evidence type="ECO:0000256" key="15">
    <source>
        <dbReference type="ARBA" id="ARBA00022806"/>
    </source>
</evidence>
<evidence type="ECO:0000256" key="30">
    <source>
        <dbReference type="ARBA" id="ARBA00075040"/>
    </source>
</evidence>
<dbReference type="GO" id="GO:0003677">
    <property type="term" value="F:DNA binding"/>
    <property type="evidence" value="ECO:0007669"/>
    <property type="project" value="UniProtKB-KW"/>
</dbReference>
<evidence type="ECO:0000313" key="36">
    <source>
        <dbReference type="EMBL" id="RXN15485.1"/>
    </source>
</evidence>
<keyword evidence="10 33" id="KW-0812">Transmembrane</keyword>
<dbReference type="EMBL" id="QBIY01012852">
    <property type="protein sequence ID" value="RXN15485.1"/>
    <property type="molecule type" value="Genomic_DNA"/>
</dbReference>
<dbReference type="SUPFAM" id="SSF81383">
    <property type="entry name" value="F-box domain"/>
    <property type="match status" value="1"/>
</dbReference>
<dbReference type="InterPro" id="IPR001810">
    <property type="entry name" value="F-box_dom"/>
</dbReference>
<evidence type="ECO:0000256" key="1">
    <source>
        <dbReference type="ARBA" id="ARBA00004123"/>
    </source>
</evidence>
<dbReference type="GO" id="GO:0031297">
    <property type="term" value="P:replication fork processing"/>
    <property type="evidence" value="ECO:0007669"/>
    <property type="project" value="UniProtKB-ARBA"/>
</dbReference>
<dbReference type="Pfam" id="PF00580">
    <property type="entry name" value="UvrD-helicase"/>
    <property type="match status" value="1"/>
</dbReference>
<evidence type="ECO:0000256" key="19">
    <source>
        <dbReference type="ARBA" id="ARBA00023125"/>
    </source>
</evidence>
<evidence type="ECO:0000256" key="11">
    <source>
        <dbReference type="ARBA" id="ARBA00022741"/>
    </source>
</evidence>
<dbReference type="InterPro" id="IPR014017">
    <property type="entry name" value="DNA_helicase_UvrD-like_C"/>
</dbReference>
<keyword evidence="14" id="KW-0378">Hydrolase</keyword>
<keyword evidence="11" id="KW-0547">Nucleotide-binding</keyword>
<keyword evidence="20 33" id="KW-0472">Membrane</keyword>
<comment type="subcellular location">
    <subcellularLocation>
        <location evidence="2">Chromosome</location>
    </subcellularLocation>
    <subcellularLocation>
        <location evidence="3">Membrane</location>
        <topology evidence="3">Single-pass type II membrane protein</topology>
    </subcellularLocation>
    <subcellularLocation>
        <location evidence="1">Nucleus</location>
    </subcellularLocation>
</comment>
<evidence type="ECO:0000256" key="28">
    <source>
        <dbReference type="ARBA" id="ARBA00071173"/>
    </source>
</evidence>
<feature type="signal peptide" evidence="34">
    <location>
        <begin position="1"/>
        <end position="21"/>
    </location>
</feature>
<evidence type="ECO:0000256" key="3">
    <source>
        <dbReference type="ARBA" id="ARBA00004606"/>
    </source>
</evidence>
<evidence type="ECO:0000256" key="24">
    <source>
        <dbReference type="ARBA" id="ARBA00023242"/>
    </source>
</evidence>
<feature type="transmembrane region" description="Helical" evidence="33">
    <location>
        <begin position="1043"/>
        <end position="1076"/>
    </location>
</feature>